<keyword evidence="2" id="KW-1185">Reference proteome</keyword>
<evidence type="ECO:0000313" key="1">
    <source>
        <dbReference type="EMBL" id="TCL42916.1"/>
    </source>
</evidence>
<proteinExistence type="predicted"/>
<name>A0A9X8Y7Z7_9FIRM</name>
<gene>
    <name evidence="1" type="ORF">EDD78_10717</name>
</gene>
<dbReference type="AlphaFoldDB" id="A0A9X8Y7Z7"/>
<protein>
    <submittedName>
        <fullName evidence="1">Uncharacterized protein</fullName>
    </submittedName>
</protein>
<evidence type="ECO:0000313" key="2">
    <source>
        <dbReference type="Proteomes" id="UP000294682"/>
    </source>
</evidence>
<comment type="caution">
    <text evidence="1">The sequence shown here is derived from an EMBL/GenBank/DDBJ whole genome shotgun (WGS) entry which is preliminary data.</text>
</comment>
<dbReference type="EMBL" id="SLUK01000007">
    <property type="protein sequence ID" value="TCL42916.1"/>
    <property type="molecule type" value="Genomic_DNA"/>
</dbReference>
<organism evidence="1 2">
    <name type="scientific">Harryflintia acetispora</name>
    <dbReference type="NCBI Taxonomy" id="1849041"/>
    <lineage>
        <taxon>Bacteria</taxon>
        <taxon>Bacillati</taxon>
        <taxon>Bacillota</taxon>
        <taxon>Clostridia</taxon>
        <taxon>Eubacteriales</taxon>
        <taxon>Oscillospiraceae</taxon>
        <taxon>Harryflintia</taxon>
    </lineage>
</organism>
<dbReference type="Proteomes" id="UP000294682">
    <property type="component" value="Unassembled WGS sequence"/>
</dbReference>
<reference evidence="1 2" key="1">
    <citation type="submission" date="2019-03" db="EMBL/GenBank/DDBJ databases">
        <title>Genomic Encyclopedia of Type Strains, Phase IV (KMG-IV): sequencing the most valuable type-strain genomes for metagenomic binning, comparative biology and taxonomic classification.</title>
        <authorList>
            <person name="Goeker M."/>
        </authorList>
    </citation>
    <scope>NUCLEOTIDE SEQUENCE [LARGE SCALE GENOMIC DNA]</scope>
    <source>
        <strain evidence="1 2">DSM 100433</strain>
    </source>
</reference>
<accession>A0A9X8Y7Z7</accession>
<sequence length="196" mass="22281">MVNSFEGKISFRPSFPTQPLERKGRTVYNIYALRLWAVVCLCGKRRCLSGVGAASLFFVLQTVDRLTNPFRMIDLPFAAVIVQNFHRPVRNAGRQAVRFLFVSRSPHLLFFDQVVHLLTFGRKYMIKYMQPKVKTKSKNMSKYLEKSGAGVYSLRFLLCAGNPLLGVPRCPKLRLGHGHWKLGLPSPRLEVLQDAG</sequence>